<keyword evidence="3" id="KW-1185">Reference proteome</keyword>
<dbReference type="HOGENOM" id="CLU_136587_1_0_9"/>
<reference evidence="3" key="2">
    <citation type="submission" date="2011-02" db="EMBL/GenBank/DDBJ databases">
        <title>The complete genome of Syntrophobotulus glycolicus DSM 8271.</title>
        <authorList>
            <person name="Lucas S."/>
            <person name="Copeland A."/>
            <person name="Lapidus A."/>
            <person name="Bruce D."/>
            <person name="Goodwin L."/>
            <person name="Pitluck S."/>
            <person name="Kyrpides N."/>
            <person name="Mavromatis K."/>
            <person name="Pagani I."/>
            <person name="Ivanova N."/>
            <person name="Mikhailova N."/>
            <person name="Chertkov O."/>
            <person name="Held B."/>
            <person name="Detter J.C."/>
            <person name="Tapia R."/>
            <person name="Han C."/>
            <person name="Land M."/>
            <person name="Hauser L."/>
            <person name="Markowitz V."/>
            <person name="Cheng J.-F."/>
            <person name="Hugenholtz P."/>
            <person name="Woyke T."/>
            <person name="Wu D."/>
            <person name="Spring S."/>
            <person name="Schroeder M."/>
            <person name="Brambilla E."/>
            <person name="Klenk H.-P."/>
            <person name="Eisen J.A."/>
        </authorList>
    </citation>
    <scope>NUCLEOTIDE SEQUENCE [LARGE SCALE GENOMIC DNA]</scope>
    <source>
        <strain evidence="3">DSM 8271 / FlGlyR</strain>
    </source>
</reference>
<evidence type="ECO:0000313" key="3">
    <source>
        <dbReference type="Proteomes" id="UP000007488"/>
    </source>
</evidence>
<reference evidence="2 3" key="1">
    <citation type="journal article" date="2011" name="Stand. Genomic Sci.">
        <title>Complete genome sequence of Syntrophobotulus glycolicus type strain (FlGlyR).</title>
        <authorList>
            <person name="Han C."/>
            <person name="Mwirichia R."/>
            <person name="Chertkov O."/>
            <person name="Held B."/>
            <person name="Lapidus A."/>
            <person name="Nolan M."/>
            <person name="Lucas S."/>
            <person name="Hammon N."/>
            <person name="Deshpande S."/>
            <person name="Cheng J.F."/>
            <person name="Tapia R."/>
            <person name="Goodwin L."/>
            <person name="Pitluck S."/>
            <person name="Huntemann M."/>
            <person name="Liolios K."/>
            <person name="Ivanova N."/>
            <person name="Pagani I."/>
            <person name="Mavromatis K."/>
            <person name="Ovchinikova G."/>
            <person name="Pati A."/>
            <person name="Chen A."/>
            <person name="Palaniappan K."/>
            <person name="Land M."/>
            <person name="Hauser L."/>
            <person name="Brambilla E.M."/>
            <person name="Rohde M."/>
            <person name="Spring S."/>
            <person name="Sikorski J."/>
            <person name="Goker M."/>
            <person name="Woyke T."/>
            <person name="Bristow J."/>
            <person name="Eisen J.A."/>
            <person name="Markowitz V."/>
            <person name="Hugenholtz P."/>
            <person name="Kyrpides N.C."/>
            <person name="Klenk H.P."/>
            <person name="Detter J.C."/>
        </authorList>
    </citation>
    <scope>NUCLEOTIDE SEQUENCE [LARGE SCALE GENOMIC DNA]</scope>
    <source>
        <strain evidence="3">DSM 8271 / FlGlyR</strain>
    </source>
</reference>
<dbReference type="AlphaFoldDB" id="F0SW03"/>
<dbReference type="eggNOG" id="ENOG5032Y53">
    <property type="taxonomic scope" value="Bacteria"/>
</dbReference>
<dbReference type="KEGG" id="sgy:Sgly_2503"/>
<dbReference type="RefSeq" id="WP_013625652.1">
    <property type="nucleotide sequence ID" value="NC_015172.1"/>
</dbReference>
<protein>
    <recommendedName>
        <fullName evidence="4">Cytoplasmic protein</fullName>
    </recommendedName>
</protein>
<accession>F0SW03</accession>
<name>F0SW03_SYNGF</name>
<dbReference type="STRING" id="645991.Sgly_2503"/>
<dbReference type="Proteomes" id="UP000007488">
    <property type="component" value="Chromosome"/>
</dbReference>
<dbReference type="OrthoDB" id="9815278at2"/>
<proteinExistence type="predicted"/>
<gene>
    <name evidence="2" type="ordered locus">Sgly_2503</name>
</gene>
<evidence type="ECO:0000313" key="2">
    <source>
        <dbReference type="EMBL" id="ADY56787.1"/>
    </source>
</evidence>
<dbReference type="InterPro" id="IPR035205">
    <property type="entry name" value="DUF5320"/>
</dbReference>
<feature type="region of interest" description="Disordered" evidence="1">
    <location>
        <begin position="1"/>
        <end position="22"/>
    </location>
</feature>
<dbReference type="EMBL" id="CP002547">
    <property type="protein sequence ID" value="ADY56787.1"/>
    <property type="molecule type" value="Genomic_DNA"/>
</dbReference>
<dbReference type="Pfam" id="PF17253">
    <property type="entry name" value="DUF5320"/>
    <property type="match status" value="1"/>
</dbReference>
<organism evidence="2 3">
    <name type="scientific">Syntrophobotulus glycolicus (strain DSM 8271 / FlGlyR)</name>
    <dbReference type="NCBI Taxonomy" id="645991"/>
    <lineage>
        <taxon>Bacteria</taxon>
        <taxon>Bacillati</taxon>
        <taxon>Bacillota</taxon>
        <taxon>Clostridia</taxon>
        <taxon>Eubacteriales</taxon>
        <taxon>Desulfitobacteriaceae</taxon>
        <taxon>Syntrophobotulus</taxon>
    </lineage>
</organism>
<sequence>MPGRDGTGPLGRGAMSGNGFGLCTRANTGRRKGFCRKITDDMTFSSTKKELLFEQKEFLEKKLNLINKQINSQ</sequence>
<evidence type="ECO:0000256" key="1">
    <source>
        <dbReference type="SAM" id="MobiDB-lite"/>
    </source>
</evidence>
<feature type="compositionally biased region" description="Gly residues" evidence="1">
    <location>
        <begin position="1"/>
        <end position="20"/>
    </location>
</feature>
<evidence type="ECO:0008006" key="4">
    <source>
        <dbReference type="Google" id="ProtNLM"/>
    </source>
</evidence>